<dbReference type="InterPro" id="IPR036922">
    <property type="entry name" value="Rieske_2Fe-2S_sf"/>
</dbReference>
<dbReference type="PANTHER" id="PTHR21496:SF23">
    <property type="entry name" value="3-PHENYLPROPIONATE_CINNAMIC ACID DIOXYGENASE FERREDOXIN SUBUNIT"/>
    <property type="match status" value="1"/>
</dbReference>
<keyword evidence="6" id="KW-0560">Oxidoreductase</keyword>
<dbReference type="InterPro" id="IPR017941">
    <property type="entry name" value="Rieske_2Fe-2S"/>
</dbReference>
<dbReference type="Pfam" id="PF00355">
    <property type="entry name" value="Rieske"/>
    <property type="match status" value="1"/>
</dbReference>
<proteinExistence type="predicted"/>
<dbReference type="GO" id="GO:0051537">
    <property type="term" value="F:2 iron, 2 sulfur cluster binding"/>
    <property type="evidence" value="ECO:0007669"/>
    <property type="project" value="UniProtKB-KW"/>
</dbReference>
<evidence type="ECO:0000259" key="5">
    <source>
        <dbReference type="PROSITE" id="PS51296"/>
    </source>
</evidence>
<reference evidence="7" key="1">
    <citation type="submission" date="2016-10" db="EMBL/GenBank/DDBJ databases">
        <authorList>
            <person name="Varghese N."/>
            <person name="Submissions S."/>
        </authorList>
    </citation>
    <scope>NUCLEOTIDE SEQUENCE [LARGE SCALE GENOMIC DNA]</scope>
    <source>
        <strain evidence="7">DSM 44437</strain>
    </source>
</reference>
<gene>
    <name evidence="6" type="ORF">SAMN04488000_109193</name>
</gene>
<dbReference type="STRING" id="65499.SAMN04488000_109193"/>
<dbReference type="OrthoDB" id="147178at2"/>
<dbReference type="SUPFAM" id="SSF50022">
    <property type="entry name" value="ISP domain"/>
    <property type="match status" value="1"/>
</dbReference>
<evidence type="ECO:0000256" key="3">
    <source>
        <dbReference type="ARBA" id="ARBA00023004"/>
    </source>
</evidence>
<dbReference type="NCBIfam" id="NF007422">
    <property type="entry name" value="PRK09965.1"/>
    <property type="match status" value="1"/>
</dbReference>
<keyword evidence="2" id="KW-0479">Metal-binding</keyword>
<evidence type="ECO:0000256" key="1">
    <source>
        <dbReference type="ARBA" id="ARBA00022714"/>
    </source>
</evidence>
<evidence type="ECO:0000313" key="7">
    <source>
        <dbReference type="Proteomes" id="UP000199503"/>
    </source>
</evidence>
<name>A0A1H9PPR3_9PSEU</name>
<dbReference type="PANTHER" id="PTHR21496">
    <property type="entry name" value="FERREDOXIN-RELATED"/>
    <property type="match status" value="1"/>
</dbReference>
<dbReference type="GO" id="GO:0051213">
    <property type="term" value="F:dioxygenase activity"/>
    <property type="evidence" value="ECO:0007669"/>
    <property type="project" value="UniProtKB-KW"/>
</dbReference>
<dbReference type="PROSITE" id="PS51296">
    <property type="entry name" value="RIESKE"/>
    <property type="match status" value="1"/>
</dbReference>
<dbReference type="Gene3D" id="2.102.10.10">
    <property type="entry name" value="Rieske [2Fe-2S] iron-sulphur domain"/>
    <property type="match status" value="1"/>
</dbReference>
<keyword evidence="7" id="KW-1185">Reference proteome</keyword>
<dbReference type="GO" id="GO:0046872">
    <property type="term" value="F:metal ion binding"/>
    <property type="evidence" value="ECO:0007669"/>
    <property type="project" value="UniProtKB-KW"/>
</dbReference>
<keyword evidence="1" id="KW-0001">2Fe-2S</keyword>
<keyword evidence="3" id="KW-0408">Iron</keyword>
<protein>
    <submittedName>
        <fullName evidence="6">3-phenylpropionate/trans-cinnamate dioxygenase ferredoxin subunit</fullName>
    </submittedName>
</protein>
<dbReference type="AlphaFoldDB" id="A0A1H9PPR3"/>
<keyword evidence="4" id="KW-0411">Iron-sulfur</keyword>
<dbReference type="EMBL" id="FOFV01000009">
    <property type="protein sequence ID" value="SER49769.1"/>
    <property type="molecule type" value="Genomic_DNA"/>
</dbReference>
<dbReference type="CDD" id="cd03528">
    <property type="entry name" value="Rieske_RO_ferredoxin"/>
    <property type="match status" value="1"/>
</dbReference>
<dbReference type="GO" id="GO:0004497">
    <property type="term" value="F:monooxygenase activity"/>
    <property type="evidence" value="ECO:0007669"/>
    <property type="project" value="UniProtKB-ARBA"/>
</dbReference>
<evidence type="ECO:0000313" key="6">
    <source>
        <dbReference type="EMBL" id="SER49769.1"/>
    </source>
</evidence>
<feature type="domain" description="Rieske" evidence="5">
    <location>
        <begin position="3"/>
        <end position="98"/>
    </location>
</feature>
<evidence type="ECO:0000256" key="2">
    <source>
        <dbReference type="ARBA" id="ARBA00022723"/>
    </source>
</evidence>
<sequence length="104" mass="11287">MPWIRACSVDELDDGDALQIPTNPPVAVFRADGEFFALDDTCSHGQSSLADGYVEGDQVECAWHMAKFDLRTGAALTLPATKPVCTYRVKVDGDDVSVEVPDRV</sequence>
<dbReference type="GO" id="GO:0016705">
    <property type="term" value="F:oxidoreductase activity, acting on paired donors, with incorporation or reduction of molecular oxygen"/>
    <property type="evidence" value="ECO:0007669"/>
    <property type="project" value="UniProtKB-ARBA"/>
</dbReference>
<keyword evidence="6" id="KW-0223">Dioxygenase</keyword>
<organism evidence="6 7">
    <name type="scientific">Lentzea albida</name>
    <dbReference type="NCBI Taxonomy" id="65499"/>
    <lineage>
        <taxon>Bacteria</taxon>
        <taxon>Bacillati</taxon>
        <taxon>Actinomycetota</taxon>
        <taxon>Actinomycetes</taxon>
        <taxon>Pseudonocardiales</taxon>
        <taxon>Pseudonocardiaceae</taxon>
        <taxon>Lentzea</taxon>
    </lineage>
</organism>
<accession>A0A1H9PPR3</accession>
<dbReference type="RefSeq" id="WP_089919496.1">
    <property type="nucleotide sequence ID" value="NZ_FOFV01000009.1"/>
</dbReference>
<dbReference type="Proteomes" id="UP000199503">
    <property type="component" value="Unassembled WGS sequence"/>
</dbReference>
<evidence type="ECO:0000256" key="4">
    <source>
        <dbReference type="ARBA" id="ARBA00023014"/>
    </source>
</evidence>